<dbReference type="Gene3D" id="3.30.565.10">
    <property type="entry name" value="Histidine kinase-like ATPase, C-terminal domain"/>
    <property type="match status" value="1"/>
</dbReference>
<dbReference type="SUPFAM" id="SSF55874">
    <property type="entry name" value="ATPase domain of HSP90 chaperone/DNA topoisomerase II/histidine kinase"/>
    <property type="match status" value="1"/>
</dbReference>
<gene>
    <name evidence="12" type="ORF">CLV68_2430</name>
</gene>
<keyword evidence="13" id="KW-1185">Reference proteome</keyword>
<evidence type="ECO:0000256" key="7">
    <source>
        <dbReference type="ARBA" id="ARBA00022840"/>
    </source>
</evidence>
<keyword evidence="3" id="KW-0597">Phosphoprotein</keyword>
<protein>
    <recommendedName>
        <fullName evidence="2">histidine kinase</fullName>
        <ecNumber evidence="2">2.7.13.3</ecNumber>
    </recommendedName>
</protein>
<evidence type="ECO:0000256" key="2">
    <source>
        <dbReference type="ARBA" id="ARBA00012438"/>
    </source>
</evidence>
<proteinExistence type="predicted"/>
<dbReference type="Pfam" id="PF02518">
    <property type="entry name" value="HATPase_c"/>
    <property type="match status" value="1"/>
</dbReference>
<dbReference type="Gene3D" id="1.20.5.1930">
    <property type="match status" value="1"/>
</dbReference>
<feature type="domain" description="Signal transduction histidine kinase subgroup 3 dimerisation and phosphoacceptor" evidence="11">
    <location>
        <begin position="182"/>
        <end position="244"/>
    </location>
</feature>
<keyword evidence="4" id="KW-0808">Transferase</keyword>
<evidence type="ECO:0000256" key="9">
    <source>
        <dbReference type="SAM" id="Phobius"/>
    </source>
</evidence>
<evidence type="ECO:0000256" key="4">
    <source>
        <dbReference type="ARBA" id="ARBA00022679"/>
    </source>
</evidence>
<sequence>MTRLAPRVTDGAVGLLIAVLMLIAGRTGIGPEGPAGELDAGAVALAVVVGAALGCRRSAPLAVLLSTNAVTAAWFLLAYPGRLVTVTALIGCYTVAAERGWRWGSAGGLLTAAVSAVVVHTTLDVPWFDDRAVNALCLEVVAVALGAAVHYHRAYAAGSRERAERIAEARAEQARLRAAEQRLEIARELHDVVGHTMATISVQAGVAVHVMRRQPEQAAHALSTIKTISDEGLAEVQVLLGVLRVDGDATTRGGLARLDTLLDVTRATGTPVELTVRGDRLPLPPRVDLAAFRIVQESLTNARRHARPTSVSVRLTYGPTAVDLVVRNDGAATDTPRAPAGGHGIDGMRARAAALGGTVAVSSEGDHFEVRCTLPARDRG</sequence>
<dbReference type="Proteomes" id="UP000282454">
    <property type="component" value="Unassembled WGS sequence"/>
</dbReference>
<evidence type="ECO:0000259" key="11">
    <source>
        <dbReference type="Pfam" id="PF07730"/>
    </source>
</evidence>
<comment type="catalytic activity">
    <reaction evidence="1">
        <text>ATP + protein L-histidine = ADP + protein N-phospho-L-histidine.</text>
        <dbReference type="EC" id="2.7.13.3"/>
    </reaction>
</comment>
<evidence type="ECO:0000256" key="6">
    <source>
        <dbReference type="ARBA" id="ARBA00022777"/>
    </source>
</evidence>
<dbReference type="PANTHER" id="PTHR24421">
    <property type="entry name" value="NITRATE/NITRITE SENSOR PROTEIN NARX-RELATED"/>
    <property type="match status" value="1"/>
</dbReference>
<dbReference type="InterPro" id="IPR036890">
    <property type="entry name" value="HATPase_C_sf"/>
</dbReference>
<keyword evidence="9" id="KW-0812">Transmembrane</keyword>
<dbReference type="GO" id="GO:0000155">
    <property type="term" value="F:phosphorelay sensor kinase activity"/>
    <property type="evidence" value="ECO:0007669"/>
    <property type="project" value="InterPro"/>
</dbReference>
<accession>A0A421BC20</accession>
<name>A0A421BC20_9PSEU</name>
<dbReference type="Pfam" id="PF07730">
    <property type="entry name" value="HisKA_3"/>
    <property type="match status" value="1"/>
</dbReference>
<keyword evidence="8" id="KW-0902">Two-component regulatory system</keyword>
<feature type="transmembrane region" description="Helical" evidence="9">
    <location>
        <begin position="132"/>
        <end position="152"/>
    </location>
</feature>
<reference evidence="12 13" key="1">
    <citation type="submission" date="2018-10" db="EMBL/GenBank/DDBJ databases">
        <title>Genomic Encyclopedia of Archaeal and Bacterial Type Strains, Phase II (KMG-II): from individual species to whole genera.</title>
        <authorList>
            <person name="Goeker M."/>
        </authorList>
    </citation>
    <scope>NUCLEOTIDE SEQUENCE [LARGE SCALE GENOMIC DNA]</scope>
    <source>
        <strain evidence="12 13">DSM 45657</strain>
    </source>
</reference>
<evidence type="ECO:0000256" key="1">
    <source>
        <dbReference type="ARBA" id="ARBA00000085"/>
    </source>
</evidence>
<evidence type="ECO:0000259" key="10">
    <source>
        <dbReference type="Pfam" id="PF02518"/>
    </source>
</evidence>
<dbReference type="PANTHER" id="PTHR24421:SF10">
    <property type="entry name" value="NITRATE_NITRITE SENSOR PROTEIN NARQ"/>
    <property type="match status" value="1"/>
</dbReference>
<evidence type="ECO:0000256" key="5">
    <source>
        <dbReference type="ARBA" id="ARBA00022741"/>
    </source>
</evidence>
<dbReference type="EMBL" id="RCDD01000001">
    <property type="protein sequence ID" value="RLK61886.1"/>
    <property type="molecule type" value="Genomic_DNA"/>
</dbReference>
<dbReference type="InterPro" id="IPR003594">
    <property type="entry name" value="HATPase_dom"/>
</dbReference>
<comment type="caution">
    <text evidence="12">The sequence shown here is derived from an EMBL/GenBank/DDBJ whole genome shotgun (WGS) entry which is preliminary data.</text>
</comment>
<dbReference type="InterPro" id="IPR050482">
    <property type="entry name" value="Sensor_HK_TwoCompSys"/>
</dbReference>
<evidence type="ECO:0000256" key="8">
    <source>
        <dbReference type="ARBA" id="ARBA00023012"/>
    </source>
</evidence>
<dbReference type="InterPro" id="IPR011712">
    <property type="entry name" value="Sig_transdc_His_kin_sub3_dim/P"/>
</dbReference>
<dbReference type="EC" id="2.7.13.3" evidence="2"/>
<feature type="transmembrane region" description="Helical" evidence="9">
    <location>
        <begin position="12"/>
        <end position="29"/>
    </location>
</feature>
<dbReference type="GO" id="GO:0016020">
    <property type="term" value="C:membrane"/>
    <property type="evidence" value="ECO:0007669"/>
    <property type="project" value="InterPro"/>
</dbReference>
<feature type="domain" description="Histidine kinase/HSP90-like ATPase" evidence="10">
    <location>
        <begin position="291"/>
        <end position="376"/>
    </location>
</feature>
<keyword evidence="7" id="KW-0067">ATP-binding</keyword>
<dbReference type="CDD" id="cd16917">
    <property type="entry name" value="HATPase_UhpB-NarQ-NarX-like"/>
    <property type="match status" value="1"/>
</dbReference>
<dbReference type="GO" id="GO:0046983">
    <property type="term" value="F:protein dimerization activity"/>
    <property type="evidence" value="ECO:0007669"/>
    <property type="project" value="InterPro"/>
</dbReference>
<dbReference type="AlphaFoldDB" id="A0A421BC20"/>
<evidence type="ECO:0000313" key="12">
    <source>
        <dbReference type="EMBL" id="RLK61886.1"/>
    </source>
</evidence>
<keyword evidence="9" id="KW-1133">Transmembrane helix</keyword>
<keyword evidence="9" id="KW-0472">Membrane</keyword>
<dbReference type="GO" id="GO:0005524">
    <property type="term" value="F:ATP binding"/>
    <property type="evidence" value="ECO:0007669"/>
    <property type="project" value="UniProtKB-KW"/>
</dbReference>
<organism evidence="12 13">
    <name type="scientific">Actinokineospora cianjurensis</name>
    <dbReference type="NCBI Taxonomy" id="585224"/>
    <lineage>
        <taxon>Bacteria</taxon>
        <taxon>Bacillati</taxon>
        <taxon>Actinomycetota</taxon>
        <taxon>Actinomycetes</taxon>
        <taxon>Pseudonocardiales</taxon>
        <taxon>Pseudonocardiaceae</taxon>
        <taxon>Actinokineospora</taxon>
    </lineage>
</organism>
<evidence type="ECO:0000256" key="3">
    <source>
        <dbReference type="ARBA" id="ARBA00022553"/>
    </source>
</evidence>
<keyword evidence="5" id="KW-0547">Nucleotide-binding</keyword>
<keyword evidence="6 12" id="KW-0418">Kinase</keyword>
<evidence type="ECO:0000313" key="13">
    <source>
        <dbReference type="Proteomes" id="UP000282454"/>
    </source>
</evidence>